<comment type="subcellular location">
    <subcellularLocation>
        <location evidence="1">Apical cell membrane</location>
        <topology evidence="1">Single-pass type I membrane protein</topology>
    </subcellularLocation>
</comment>
<dbReference type="SUPFAM" id="SSF56436">
    <property type="entry name" value="C-type lectin-like"/>
    <property type="match status" value="1"/>
</dbReference>
<evidence type="ECO:0000313" key="21">
    <source>
        <dbReference type="Proteomes" id="UP000838412"/>
    </source>
</evidence>
<keyword evidence="9" id="KW-0221">Differentiation</keyword>
<dbReference type="GO" id="GO:0016324">
    <property type="term" value="C:apical plasma membrane"/>
    <property type="evidence" value="ECO:0007669"/>
    <property type="project" value="UniProtKB-SubCell"/>
</dbReference>
<gene>
    <name evidence="20" type="primary">NOTCH2</name>
    <name evidence="20" type="ORF">BLAG_LOCUS238</name>
</gene>
<dbReference type="GO" id="GO:0005509">
    <property type="term" value="F:calcium ion binding"/>
    <property type="evidence" value="ECO:0007669"/>
    <property type="project" value="InterPro"/>
</dbReference>
<keyword evidence="2" id="KW-0217">Developmental protein</keyword>
<dbReference type="Gene3D" id="3.10.100.10">
    <property type="entry name" value="Mannose-Binding Protein A, subunit A"/>
    <property type="match status" value="1"/>
</dbReference>
<dbReference type="PROSITE" id="PS50041">
    <property type="entry name" value="C_TYPE_LECTIN_2"/>
    <property type="match status" value="1"/>
</dbReference>
<dbReference type="Pfam" id="PF12661">
    <property type="entry name" value="hEGF"/>
    <property type="match status" value="3"/>
</dbReference>
<dbReference type="OrthoDB" id="283575at2759"/>
<dbReference type="GO" id="GO:0005911">
    <property type="term" value="C:cell-cell junction"/>
    <property type="evidence" value="ECO:0007669"/>
    <property type="project" value="UniProtKB-ARBA"/>
</dbReference>
<name>A0A8J9YN11_BRALA</name>
<dbReference type="GO" id="GO:0030182">
    <property type="term" value="P:neuron differentiation"/>
    <property type="evidence" value="ECO:0007669"/>
    <property type="project" value="UniProtKB-ARBA"/>
</dbReference>
<keyword evidence="3" id="KW-1003">Cell membrane</keyword>
<dbReference type="InterPro" id="IPR013032">
    <property type="entry name" value="EGF-like_CS"/>
</dbReference>
<dbReference type="GO" id="GO:0080090">
    <property type="term" value="P:regulation of primary metabolic process"/>
    <property type="evidence" value="ECO:0007669"/>
    <property type="project" value="UniProtKB-ARBA"/>
</dbReference>
<dbReference type="SUPFAM" id="SSF56487">
    <property type="entry name" value="SRCR-like"/>
    <property type="match status" value="1"/>
</dbReference>
<evidence type="ECO:0000313" key="20">
    <source>
        <dbReference type="EMBL" id="CAH1226137.1"/>
    </source>
</evidence>
<evidence type="ECO:0000259" key="19">
    <source>
        <dbReference type="PROSITE" id="PS50287"/>
    </source>
</evidence>
<feature type="disulfide bond" evidence="14">
    <location>
        <begin position="144"/>
        <end position="153"/>
    </location>
</feature>
<dbReference type="PANTHER" id="PTHR12916">
    <property type="entry name" value="CYTOCHROME C OXIDASE POLYPEPTIDE VIC-2"/>
    <property type="match status" value="1"/>
</dbReference>
<evidence type="ECO:0000256" key="8">
    <source>
        <dbReference type="ARBA" id="ARBA00022737"/>
    </source>
</evidence>
<feature type="domain" description="EGF-like" evidence="17">
    <location>
        <begin position="124"/>
        <end position="154"/>
    </location>
</feature>
<dbReference type="GO" id="GO:0051093">
    <property type="term" value="P:negative regulation of developmental process"/>
    <property type="evidence" value="ECO:0007669"/>
    <property type="project" value="UniProtKB-ARBA"/>
</dbReference>
<dbReference type="GO" id="GO:0009967">
    <property type="term" value="P:positive regulation of signal transduction"/>
    <property type="evidence" value="ECO:0007669"/>
    <property type="project" value="UniProtKB-ARBA"/>
</dbReference>
<evidence type="ECO:0000256" key="6">
    <source>
        <dbReference type="ARBA" id="ARBA00022692"/>
    </source>
</evidence>
<dbReference type="PROSITE" id="PS50026">
    <property type="entry name" value="EGF_3"/>
    <property type="match status" value="8"/>
</dbReference>
<evidence type="ECO:0000256" key="13">
    <source>
        <dbReference type="ARBA" id="ARBA00023180"/>
    </source>
</evidence>
<dbReference type="GO" id="GO:0048638">
    <property type="term" value="P:regulation of developmental growth"/>
    <property type="evidence" value="ECO:0007669"/>
    <property type="project" value="UniProtKB-ARBA"/>
</dbReference>
<dbReference type="InterPro" id="IPR016186">
    <property type="entry name" value="C-type_lectin-like/link_sf"/>
</dbReference>
<feature type="chain" id="PRO_5035466498" evidence="16">
    <location>
        <begin position="18"/>
        <end position="594"/>
    </location>
</feature>
<dbReference type="InterPro" id="IPR036772">
    <property type="entry name" value="SRCR-like_dom_sf"/>
</dbReference>
<dbReference type="FunFam" id="2.10.25.10:FF:000565">
    <property type="entry name" value="Predicted protein"/>
    <property type="match status" value="1"/>
</dbReference>
<comment type="caution">
    <text evidence="14">Lacks conserved residue(s) required for the propagation of feature annotation.</text>
</comment>
<sequence length="594" mass="64560">MLKLALFIVTIAVEARAVRYLRLVGGKTGSHEGRVEVSPWWNEPWGTVCDDSWDIQDAKVVCRQLGYTGAWEEKKEAFFGQGSGKIWLDNVICNGDEQYLSECPHNGWEVENCGHHEDAGVVCIVPCTTHCMNGGSCNGGVCRCSPGYTGNTCQTEIDECSGTPCTNGAHCRDEVNGFTCFCTPGWTGVRCEQNINECGSNPCMHGGTCIDGVNGYSCDCSYGHTGRNCENVPCTSILCLNGGTCLNGRCRCQPGFQGHLCQLDIDECVLSPCLNNAECVNEVPGYSCHCHPGFMGINCEMEIDECASNPCWRGGTCTDGVDSYNCDCKYGSAGQNCEIALNNDTCYWFSADRQTHQVASSTCTDMGGHMMDVKEPTEQQWLGNHISNVSEWTSLRTSSRPTFTYSDGTHASDYLQWTSKGMYTPYDTCVLLDSTDDFAAMYTSCADHYNYVCERPATSHIPNLCHNGGRALTCFSDPNVFCSCQPGYTGLNCETDIDECASDPCLNGGTCLEHTGYFHCVCPNPFTGDLCETDSRCSPNPCPFEWTCVSSGGNSISCLGSTRGGIAFQCTNSSCPEGWTCKEHDLAEYTCTAP</sequence>
<dbReference type="GO" id="GO:0002064">
    <property type="term" value="P:epithelial cell development"/>
    <property type="evidence" value="ECO:0007669"/>
    <property type="project" value="UniProtKB-ARBA"/>
</dbReference>
<feature type="domain" description="SRCR" evidence="19">
    <location>
        <begin position="21"/>
        <end position="124"/>
    </location>
</feature>
<keyword evidence="6" id="KW-0812">Transmembrane</keyword>
<evidence type="ECO:0000259" key="17">
    <source>
        <dbReference type="PROSITE" id="PS50026"/>
    </source>
</evidence>
<dbReference type="PROSITE" id="PS00010">
    <property type="entry name" value="ASX_HYDROXYL"/>
    <property type="match status" value="4"/>
</dbReference>
<dbReference type="GO" id="GO:0060562">
    <property type="term" value="P:epithelial tube morphogenesis"/>
    <property type="evidence" value="ECO:0007669"/>
    <property type="project" value="UniProtKB-ARBA"/>
</dbReference>
<feature type="domain" description="C-type lectin" evidence="18">
    <location>
        <begin position="342"/>
        <end position="454"/>
    </location>
</feature>
<dbReference type="PROSITE" id="PS01186">
    <property type="entry name" value="EGF_2"/>
    <property type="match status" value="6"/>
</dbReference>
<dbReference type="GO" id="GO:0051049">
    <property type="term" value="P:regulation of transport"/>
    <property type="evidence" value="ECO:0007669"/>
    <property type="project" value="UniProtKB-ARBA"/>
</dbReference>
<dbReference type="SMART" id="SM00202">
    <property type="entry name" value="SR"/>
    <property type="match status" value="1"/>
</dbReference>
<dbReference type="InterPro" id="IPR001190">
    <property type="entry name" value="SRCR"/>
</dbReference>
<feature type="disulfide bond" evidence="14">
    <location>
        <begin position="127"/>
        <end position="137"/>
    </location>
</feature>
<evidence type="ECO:0000256" key="5">
    <source>
        <dbReference type="ARBA" id="ARBA00022553"/>
    </source>
</evidence>
<evidence type="ECO:0000259" key="18">
    <source>
        <dbReference type="PROSITE" id="PS50041"/>
    </source>
</evidence>
<dbReference type="GO" id="GO:0061326">
    <property type="term" value="P:renal tubule development"/>
    <property type="evidence" value="ECO:0007669"/>
    <property type="project" value="UniProtKB-ARBA"/>
</dbReference>
<feature type="domain" description="EGF-like" evidence="17">
    <location>
        <begin position="496"/>
        <end position="532"/>
    </location>
</feature>
<keyword evidence="10" id="KW-1133">Transmembrane helix</keyword>
<feature type="disulfide bond" evidence="15">
    <location>
        <begin position="49"/>
        <end position="113"/>
    </location>
</feature>
<feature type="disulfide bond" evidence="14">
    <location>
        <begin position="290"/>
        <end position="299"/>
    </location>
</feature>
<evidence type="ECO:0000256" key="11">
    <source>
        <dbReference type="ARBA" id="ARBA00023136"/>
    </source>
</evidence>
<evidence type="ECO:0000256" key="12">
    <source>
        <dbReference type="ARBA" id="ARBA00023157"/>
    </source>
</evidence>
<evidence type="ECO:0000256" key="3">
    <source>
        <dbReference type="ARBA" id="ARBA00022475"/>
    </source>
</evidence>
<evidence type="ECO:0000256" key="7">
    <source>
        <dbReference type="ARBA" id="ARBA00022729"/>
    </source>
</evidence>
<feature type="disulfide bond" evidence="14">
    <location>
        <begin position="220"/>
        <end position="229"/>
    </location>
</feature>
<evidence type="ECO:0000256" key="2">
    <source>
        <dbReference type="ARBA" id="ARBA00022473"/>
    </source>
</evidence>
<feature type="disulfide bond" evidence="15">
    <location>
        <begin position="93"/>
        <end position="103"/>
    </location>
</feature>
<dbReference type="FunFam" id="2.10.25.10:FF:000143">
    <property type="entry name" value="Protein crumbs 1"/>
    <property type="match status" value="1"/>
</dbReference>
<dbReference type="PRINTS" id="PR00010">
    <property type="entry name" value="EGFBLOOD"/>
</dbReference>
<dbReference type="SMART" id="SM00181">
    <property type="entry name" value="EGF"/>
    <property type="match status" value="8"/>
</dbReference>
<feature type="disulfide bond" evidence="14">
    <location>
        <begin position="328"/>
        <end position="337"/>
    </location>
</feature>
<dbReference type="GO" id="GO:0051241">
    <property type="term" value="P:negative regulation of multicellular organismal process"/>
    <property type="evidence" value="ECO:0007669"/>
    <property type="project" value="UniProtKB-ARBA"/>
</dbReference>
<reference evidence="20" key="1">
    <citation type="submission" date="2022-01" db="EMBL/GenBank/DDBJ databases">
        <authorList>
            <person name="Braso-Vives M."/>
        </authorList>
    </citation>
    <scope>NUCLEOTIDE SEQUENCE</scope>
</reference>
<dbReference type="GO" id="GO:0008593">
    <property type="term" value="P:regulation of Notch signaling pathway"/>
    <property type="evidence" value="ECO:0007669"/>
    <property type="project" value="UniProtKB-ARBA"/>
</dbReference>
<protein>
    <submittedName>
        <fullName evidence="20">NOTCH2 protein</fullName>
    </submittedName>
</protein>
<organism evidence="20 21">
    <name type="scientific">Branchiostoma lanceolatum</name>
    <name type="common">Common lancelet</name>
    <name type="synonym">Amphioxus lanceolatum</name>
    <dbReference type="NCBI Taxonomy" id="7740"/>
    <lineage>
        <taxon>Eukaryota</taxon>
        <taxon>Metazoa</taxon>
        <taxon>Chordata</taxon>
        <taxon>Cephalochordata</taxon>
        <taxon>Leptocardii</taxon>
        <taxon>Amphioxiformes</taxon>
        <taxon>Branchiostomatidae</taxon>
        <taxon>Branchiostoma</taxon>
    </lineage>
</organism>
<accession>A0A8J9YN11</accession>
<dbReference type="InterPro" id="IPR018097">
    <property type="entry name" value="EGF_Ca-bd_CS"/>
</dbReference>
<feature type="domain" description="EGF-like" evidence="17">
    <location>
        <begin position="456"/>
        <end position="494"/>
    </location>
</feature>
<feature type="domain" description="EGF-like" evidence="17">
    <location>
        <begin position="302"/>
        <end position="338"/>
    </location>
</feature>
<keyword evidence="12 15" id="KW-1015">Disulfide bond</keyword>
<keyword evidence="8" id="KW-0677">Repeat</keyword>
<feature type="disulfide bond" evidence="14">
    <location>
        <begin position="484"/>
        <end position="493"/>
    </location>
</feature>
<dbReference type="Gene3D" id="2.10.25.10">
    <property type="entry name" value="Laminin"/>
    <property type="match status" value="7"/>
</dbReference>
<dbReference type="FunFam" id="3.10.250.10:FF:000001">
    <property type="entry name" value="Lysyl oxidase 4 isoform X1"/>
    <property type="match status" value="1"/>
</dbReference>
<feature type="domain" description="EGF-like" evidence="17">
    <location>
        <begin position="194"/>
        <end position="230"/>
    </location>
</feature>
<feature type="disulfide bond" evidence="15">
    <location>
        <begin position="62"/>
        <end position="123"/>
    </location>
</feature>
<dbReference type="GO" id="GO:0048592">
    <property type="term" value="P:eye morphogenesis"/>
    <property type="evidence" value="ECO:0007669"/>
    <property type="project" value="UniProtKB-ARBA"/>
</dbReference>
<feature type="domain" description="EGF-like" evidence="17">
    <location>
        <begin position="156"/>
        <end position="192"/>
    </location>
</feature>
<dbReference type="GO" id="GO:0007219">
    <property type="term" value="P:Notch signaling pathway"/>
    <property type="evidence" value="ECO:0007669"/>
    <property type="project" value="TreeGrafter"/>
</dbReference>
<keyword evidence="13" id="KW-0325">Glycoprotein</keyword>
<keyword evidence="7 16" id="KW-0732">Signal</keyword>
<dbReference type="SMART" id="SM00179">
    <property type="entry name" value="EGF_CA"/>
    <property type="match status" value="6"/>
</dbReference>
<evidence type="ECO:0000256" key="1">
    <source>
        <dbReference type="ARBA" id="ARBA00004247"/>
    </source>
</evidence>
<dbReference type="GO" id="GO:0048598">
    <property type="term" value="P:embryonic morphogenesis"/>
    <property type="evidence" value="ECO:0007669"/>
    <property type="project" value="UniProtKB-ARBA"/>
</dbReference>
<keyword evidence="4 14" id="KW-0245">EGF-like domain</keyword>
<proteinExistence type="predicted"/>
<evidence type="ECO:0000256" key="15">
    <source>
        <dbReference type="PROSITE-ProRule" id="PRU00196"/>
    </source>
</evidence>
<evidence type="ECO:0000256" key="16">
    <source>
        <dbReference type="SAM" id="SignalP"/>
    </source>
</evidence>
<dbReference type="FunFam" id="2.10.25.10:FF:000472">
    <property type="entry name" value="Uncharacterized protein, isoform A"/>
    <property type="match status" value="1"/>
</dbReference>
<dbReference type="InterPro" id="IPR001881">
    <property type="entry name" value="EGF-like_Ca-bd_dom"/>
</dbReference>
<dbReference type="GO" id="GO:0005112">
    <property type="term" value="F:Notch binding"/>
    <property type="evidence" value="ECO:0007669"/>
    <property type="project" value="TreeGrafter"/>
</dbReference>
<dbReference type="GO" id="GO:0003002">
    <property type="term" value="P:regionalization"/>
    <property type="evidence" value="ECO:0007669"/>
    <property type="project" value="UniProtKB-ARBA"/>
</dbReference>
<evidence type="ECO:0000256" key="14">
    <source>
        <dbReference type="PROSITE-ProRule" id="PRU00076"/>
    </source>
</evidence>
<keyword evidence="5" id="KW-0597">Phosphoprotein</keyword>
<evidence type="ECO:0000256" key="9">
    <source>
        <dbReference type="ARBA" id="ARBA00022782"/>
    </source>
</evidence>
<feature type="disulfide bond" evidence="14">
    <location>
        <begin position="182"/>
        <end position="191"/>
    </location>
</feature>
<dbReference type="FunFam" id="2.10.25.10:FF:000004">
    <property type="entry name" value="Neurogenic locus notch 1"/>
    <property type="match status" value="2"/>
</dbReference>
<feature type="domain" description="EGF-like" evidence="17">
    <location>
        <begin position="231"/>
        <end position="262"/>
    </location>
</feature>
<dbReference type="SUPFAM" id="SSF57196">
    <property type="entry name" value="EGF/Laminin"/>
    <property type="match status" value="7"/>
</dbReference>
<keyword evidence="11" id="KW-0472">Membrane</keyword>
<feature type="disulfide bond" evidence="14">
    <location>
        <begin position="465"/>
        <end position="482"/>
    </location>
</feature>
<dbReference type="Pfam" id="PF00008">
    <property type="entry name" value="EGF"/>
    <property type="match status" value="4"/>
</dbReference>
<dbReference type="PRINTS" id="PR00258">
    <property type="entry name" value="SPERACTRCPTR"/>
</dbReference>
<dbReference type="PANTHER" id="PTHR12916:SF9">
    <property type="entry name" value="NEUROGENIC LOCUS NOTCH HOMOLOG PROTEIN 1-RELATED"/>
    <property type="match status" value="1"/>
</dbReference>
<keyword evidence="21" id="KW-1185">Reference proteome</keyword>
<dbReference type="InterPro" id="IPR000742">
    <property type="entry name" value="EGF"/>
</dbReference>
<feature type="disulfide bond" evidence="14">
    <location>
        <begin position="252"/>
        <end position="261"/>
    </location>
</feature>
<dbReference type="Gene3D" id="3.10.250.10">
    <property type="entry name" value="SRCR-like domain"/>
    <property type="match status" value="1"/>
</dbReference>
<dbReference type="AlphaFoldDB" id="A0A8J9YN11"/>
<dbReference type="PROSITE" id="PS00022">
    <property type="entry name" value="EGF_1"/>
    <property type="match status" value="8"/>
</dbReference>
<dbReference type="InterPro" id="IPR000152">
    <property type="entry name" value="EGF-type_Asp/Asn_hydroxyl_site"/>
</dbReference>
<dbReference type="Pfam" id="PF00530">
    <property type="entry name" value="SRCR"/>
    <property type="match status" value="1"/>
</dbReference>
<dbReference type="CDD" id="cd00037">
    <property type="entry name" value="CLECT"/>
    <property type="match status" value="1"/>
</dbReference>
<dbReference type="PROSITE" id="PS01187">
    <property type="entry name" value="EGF_CA"/>
    <property type="match status" value="3"/>
</dbReference>
<feature type="disulfide bond" evidence="14">
    <location>
        <begin position="522"/>
        <end position="531"/>
    </location>
</feature>
<dbReference type="EMBL" id="OV696686">
    <property type="protein sequence ID" value="CAH1226137.1"/>
    <property type="molecule type" value="Genomic_DNA"/>
</dbReference>
<feature type="signal peptide" evidence="16">
    <location>
        <begin position="1"/>
        <end position="17"/>
    </location>
</feature>
<dbReference type="GO" id="GO:0009792">
    <property type="term" value="P:embryo development ending in birth or egg hatching"/>
    <property type="evidence" value="ECO:0007669"/>
    <property type="project" value="UniProtKB-ARBA"/>
</dbReference>
<dbReference type="InterPro" id="IPR016187">
    <property type="entry name" value="CTDL_fold"/>
</dbReference>
<dbReference type="Proteomes" id="UP000838412">
    <property type="component" value="Chromosome 1"/>
</dbReference>
<dbReference type="GO" id="GO:0048871">
    <property type="term" value="P:multicellular organismal-level homeostasis"/>
    <property type="evidence" value="ECO:0007669"/>
    <property type="project" value="UniProtKB-ARBA"/>
</dbReference>
<dbReference type="InterPro" id="IPR001304">
    <property type="entry name" value="C-type_lectin-like"/>
</dbReference>
<dbReference type="PROSITE" id="PS50287">
    <property type="entry name" value="SRCR_2"/>
    <property type="match status" value="1"/>
</dbReference>
<dbReference type="GO" id="GO:0060255">
    <property type="term" value="P:regulation of macromolecule metabolic process"/>
    <property type="evidence" value="ECO:0007669"/>
    <property type="project" value="UniProtKB-ARBA"/>
</dbReference>
<feature type="domain" description="EGF-like" evidence="17">
    <location>
        <begin position="264"/>
        <end position="300"/>
    </location>
</feature>
<evidence type="ECO:0000256" key="4">
    <source>
        <dbReference type="ARBA" id="ARBA00022536"/>
    </source>
</evidence>
<dbReference type="SMART" id="SM00034">
    <property type="entry name" value="CLECT"/>
    <property type="match status" value="1"/>
</dbReference>
<dbReference type="CDD" id="cd00054">
    <property type="entry name" value="EGF_CA"/>
    <property type="match status" value="5"/>
</dbReference>
<evidence type="ECO:0000256" key="10">
    <source>
        <dbReference type="ARBA" id="ARBA00022989"/>
    </source>
</evidence>